<accession>A0A9N9B281</accession>
<proteinExistence type="predicted"/>
<feature type="region of interest" description="Disordered" evidence="1">
    <location>
        <begin position="24"/>
        <end position="49"/>
    </location>
</feature>
<organism evidence="2 3">
    <name type="scientific">Racocetra fulgida</name>
    <dbReference type="NCBI Taxonomy" id="60492"/>
    <lineage>
        <taxon>Eukaryota</taxon>
        <taxon>Fungi</taxon>
        <taxon>Fungi incertae sedis</taxon>
        <taxon>Mucoromycota</taxon>
        <taxon>Glomeromycotina</taxon>
        <taxon>Glomeromycetes</taxon>
        <taxon>Diversisporales</taxon>
        <taxon>Gigasporaceae</taxon>
        <taxon>Racocetra</taxon>
    </lineage>
</organism>
<sequence length="213" mass="23579">MSNRKTKPVDLSINPFTIAAQLSTTANNIDDESSTTSEEENNPPPTTLTMPILSTASTTPTMLITPAIFTSTVSTIPLALTMFPESTSLVSATSMVPITPVQLKTPVNDDDISEISSSEDDTKSVEKNDTTSGLALLYNKANRNKEYAMHTNQAKILSWYHYAEGFEKQVKKILNNIRITTNKAKLKVYRELLTHLVDVDLQTLQKRTQRANT</sequence>
<evidence type="ECO:0000256" key="1">
    <source>
        <dbReference type="SAM" id="MobiDB-lite"/>
    </source>
</evidence>
<feature type="non-terminal residue" evidence="2">
    <location>
        <position position="213"/>
    </location>
</feature>
<dbReference type="EMBL" id="CAJVPZ010004730">
    <property type="protein sequence ID" value="CAG8550875.1"/>
    <property type="molecule type" value="Genomic_DNA"/>
</dbReference>
<feature type="compositionally biased region" description="Acidic residues" evidence="1">
    <location>
        <begin position="109"/>
        <end position="119"/>
    </location>
</feature>
<feature type="region of interest" description="Disordered" evidence="1">
    <location>
        <begin position="109"/>
        <end position="129"/>
    </location>
</feature>
<evidence type="ECO:0000313" key="2">
    <source>
        <dbReference type="EMBL" id="CAG8550875.1"/>
    </source>
</evidence>
<keyword evidence="3" id="KW-1185">Reference proteome</keyword>
<reference evidence="2" key="1">
    <citation type="submission" date="2021-06" db="EMBL/GenBank/DDBJ databases">
        <authorList>
            <person name="Kallberg Y."/>
            <person name="Tangrot J."/>
            <person name="Rosling A."/>
        </authorList>
    </citation>
    <scope>NUCLEOTIDE SEQUENCE</scope>
    <source>
        <strain evidence="2">IN212</strain>
    </source>
</reference>
<feature type="compositionally biased region" description="Basic and acidic residues" evidence="1">
    <location>
        <begin position="120"/>
        <end position="129"/>
    </location>
</feature>
<protein>
    <submittedName>
        <fullName evidence="2">3909_t:CDS:1</fullName>
    </submittedName>
</protein>
<dbReference type="Proteomes" id="UP000789396">
    <property type="component" value="Unassembled WGS sequence"/>
</dbReference>
<comment type="caution">
    <text evidence="2">The sequence shown here is derived from an EMBL/GenBank/DDBJ whole genome shotgun (WGS) entry which is preliminary data.</text>
</comment>
<name>A0A9N9B281_9GLOM</name>
<dbReference type="AlphaFoldDB" id="A0A9N9B281"/>
<gene>
    <name evidence="2" type="ORF">RFULGI_LOCUS4643</name>
</gene>
<feature type="compositionally biased region" description="Acidic residues" evidence="1">
    <location>
        <begin position="29"/>
        <end position="41"/>
    </location>
</feature>
<evidence type="ECO:0000313" key="3">
    <source>
        <dbReference type="Proteomes" id="UP000789396"/>
    </source>
</evidence>
<dbReference type="OrthoDB" id="2331621at2759"/>